<dbReference type="PANTHER" id="PTHR11575:SF24">
    <property type="entry name" value="5'-NUCLEOTIDASE"/>
    <property type="match status" value="1"/>
</dbReference>
<dbReference type="EMBL" id="CP067089">
    <property type="protein sequence ID" value="QQO10836.1"/>
    <property type="molecule type" value="Genomic_DNA"/>
</dbReference>
<dbReference type="InterPro" id="IPR029052">
    <property type="entry name" value="Metallo-depent_PP-like"/>
</dbReference>
<keyword evidence="1" id="KW-0547">Nucleotide-binding</keyword>
<keyword evidence="1" id="KW-0378">Hydrolase</keyword>
<evidence type="ECO:0000256" key="1">
    <source>
        <dbReference type="RuleBase" id="RU362119"/>
    </source>
</evidence>
<sequence>MKNRITWIIPMAAVFFLLISPVWAGPRRDTKKNLELVLLHTNDRRSSVLPDAEAKGLAERATFIKSVRETSRNVLLVDAGTVYPDRSVPGADITAYNMMGYDAAIFDYHGSAALPPAAVQSPAANFPFLCANIKTMDGSFLGNSPYIIKQFGGIKVGLFGIIAPVSYDTDNYIFIDEIDASLEMVEILASRVDIIIAITNTGNIPTGNRGITSRDLAEAVRGIDIIIDGSFQPFPSASQKAGNTFIVSADEWGRYAGQGTLIIAEGKLAGFDWQPVRIDGYPPDAQVMRELMKPYITMAEANFRESIGETEAAEDPFAEIGIYGLFDLGFGIGGAEISSHKLSAGGGGALFAAFRITNRIRIQADAALAYTGFRFGTSGNGLYSNGDAELVFTQMRLSALVKYRFYPGKGVLSAGGGIEWLLIPSGQNYTDDILDSKDHFLKPPMNLGAVILAEYGYPLGPGQITGGLRVSAELLENSYTFNGQTVHIGRRIRISPSIGYSFFLTKEKNRGTI</sequence>
<dbReference type="KEGG" id="bhc:JFL75_07940"/>
<keyword evidence="3" id="KW-1185">Reference proteome</keyword>
<comment type="similarity">
    <text evidence="1">Belongs to the 5'-nucleotidase family.</text>
</comment>
<dbReference type="GO" id="GO:0009166">
    <property type="term" value="P:nucleotide catabolic process"/>
    <property type="evidence" value="ECO:0007669"/>
    <property type="project" value="InterPro"/>
</dbReference>
<dbReference type="GO" id="GO:0016787">
    <property type="term" value="F:hydrolase activity"/>
    <property type="evidence" value="ECO:0007669"/>
    <property type="project" value="UniProtKB-KW"/>
</dbReference>
<gene>
    <name evidence="2" type="ORF">JFL75_07940</name>
</gene>
<dbReference type="Gene3D" id="3.60.21.10">
    <property type="match status" value="1"/>
</dbReference>
<evidence type="ECO:0000313" key="3">
    <source>
        <dbReference type="Proteomes" id="UP000595917"/>
    </source>
</evidence>
<dbReference type="SUPFAM" id="SSF56300">
    <property type="entry name" value="Metallo-dependent phosphatases"/>
    <property type="match status" value="1"/>
</dbReference>
<reference evidence="2" key="1">
    <citation type="submission" date="2021-01" db="EMBL/GenBank/DDBJ databases">
        <title>Description of Breznakiella homolactica.</title>
        <authorList>
            <person name="Song Y."/>
            <person name="Brune A."/>
        </authorList>
    </citation>
    <scope>NUCLEOTIDE SEQUENCE</scope>
    <source>
        <strain evidence="2">RmG30</strain>
    </source>
</reference>
<organism evidence="2 3">
    <name type="scientific">Breznakiella homolactica</name>
    <dbReference type="NCBI Taxonomy" id="2798577"/>
    <lineage>
        <taxon>Bacteria</taxon>
        <taxon>Pseudomonadati</taxon>
        <taxon>Spirochaetota</taxon>
        <taxon>Spirochaetia</taxon>
        <taxon>Spirochaetales</taxon>
        <taxon>Breznakiellaceae</taxon>
        <taxon>Breznakiella</taxon>
    </lineage>
</organism>
<dbReference type="PRINTS" id="PR01607">
    <property type="entry name" value="APYRASEFAMLY"/>
</dbReference>
<name>A0A7T8BBX4_9SPIR</name>
<accession>A0A7T8BBX4</accession>
<dbReference type="GO" id="GO:0030288">
    <property type="term" value="C:outer membrane-bounded periplasmic space"/>
    <property type="evidence" value="ECO:0007669"/>
    <property type="project" value="TreeGrafter"/>
</dbReference>
<dbReference type="RefSeq" id="WP_215628141.1">
    <property type="nucleotide sequence ID" value="NZ_CP067089.2"/>
</dbReference>
<proteinExistence type="inferred from homology"/>
<dbReference type="PANTHER" id="PTHR11575">
    <property type="entry name" value="5'-NUCLEOTIDASE-RELATED"/>
    <property type="match status" value="1"/>
</dbReference>
<dbReference type="GO" id="GO:0000166">
    <property type="term" value="F:nucleotide binding"/>
    <property type="evidence" value="ECO:0007669"/>
    <property type="project" value="UniProtKB-KW"/>
</dbReference>
<protein>
    <submittedName>
        <fullName evidence="2">Uncharacterized protein</fullName>
    </submittedName>
</protein>
<evidence type="ECO:0000313" key="2">
    <source>
        <dbReference type="EMBL" id="QQO10836.1"/>
    </source>
</evidence>
<dbReference type="InterPro" id="IPR006179">
    <property type="entry name" value="5_nucleotidase/apyrase"/>
</dbReference>
<dbReference type="Proteomes" id="UP000595917">
    <property type="component" value="Chromosome"/>
</dbReference>
<dbReference type="AlphaFoldDB" id="A0A7T8BBX4"/>